<reference evidence="1 2" key="1">
    <citation type="submission" date="2018-08" db="EMBL/GenBank/DDBJ databases">
        <title>Draft genome sequence of the cyanotroph, Pseudomonas monteilii BCN3.</title>
        <authorList>
            <person name="Jones L.B."/>
            <person name="Kunz D.A."/>
        </authorList>
    </citation>
    <scope>NUCLEOTIDE SEQUENCE [LARGE SCALE GENOMIC DNA]</scope>
    <source>
        <strain evidence="1 2">BCN3</strain>
    </source>
</reference>
<proteinExistence type="predicted"/>
<organism evidence="1 2">
    <name type="scientific">Pseudomonas monteilii</name>
    <dbReference type="NCBI Taxonomy" id="76759"/>
    <lineage>
        <taxon>Bacteria</taxon>
        <taxon>Pseudomonadati</taxon>
        <taxon>Pseudomonadota</taxon>
        <taxon>Gammaproteobacteria</taxon>
        <taxon>Pseudomonadales</taxon>
        <taxon>Pseudomonadaceae</taxon>
        <taxon>Pseudomonas</taxon>
    </lineage>
</organism>
<dbReference type="RefSeq" id="WP_119371722.1">
    <property type="nucleotide sequence ID" value="NZ_QWLL01000059.1"/>
</dbReference>
<accession>A0A399LYH5</accession>
<name>A0A399LYH5_9PSED</name>
<dbReference type="InterPro" id="IPR052534">
    <property type="entry name" value="Extracell_DNA_Util/SecSys_Comp"/>
</dbReference>
<evidence type="ECO:0000313" key="1">
    <source>
        <dbReference type="EMBL" id="RII74621.1"/>
    </source>
</evidence>
<dbReference type="Pfam" id="PF05137">
    <property type="entry name" value="PilN"/>
    <property type="match status" value="1"/>
</dbReference>
<evidence type="ECO:0000313" key="2">
    <source>
        <dbReference type="Proteomes" id="UP000265875"/>
    </source>
</evidence>
<dbReference type="PANTHER" id="PTHR40278:SF1">
    <property type="entry name" value="DNA UTILIZATION PROTEIN HOFN"/>
    <property type="match status" value="1"/>
</dbReference>
<comment type="caution">
    <text evidence="1">The sequence shown here is derived from an EMBL/GenBank/DDBJ whole genome shotgun (WGS) entry which is preliminary data.</text>
</comment>
<sequence>MMRLNLLPWRERQRQATLRRFRSRLVAVAILALCAVMLVDQLARQRGQQQALSNTRQQAALDRLTEQLRPLDDVRAQHQALLERLAALERLRAQQGVLGDVFTDLEGALPMGVQLLDLSLENGYLQLAGLATSGAVVAQFMRDLEHSRVLLDLELKRIRSVPGGDEFLLAARVSAFWS</sequence>
<dbReference type="AlphaFoldDB" id="A0A399LYH5"/>
<protein>
    <submittedName>
        <fullName evidence="1">Fimbrial protein</fullName>
    </submittedName>
</protein>
<gene>
    <name evidence="1" type="ORF">D0894_25520</name>
</gene>
<dbReference type="Proteomes" id="UP000265875">
    <property type="component" value="Unassembled WGS sequence"/>
</dbReference>
<dbReference type="EMBL" id="QWLL01000059">
    <property type="protein sequence ID" value="RII74621.1"/>
    <property type="molecule type" value="Genomic_DNA"/>
</dbReference>
<dbReference type="PANTHER" id="PTHR40278">
    <property type="entry name" value="DNA UTILIZATION PROTEIN HOFN"/>
    <property type="match status" value="1"/>
</dbReference>
<dbReference type="InterPro" id="IPR007813">
    <property type="entry name" value="PilN"/>
</dbReference>